<sequence>MHRALLAAAAVAGRGLSNATSVALFLAEATVKFHVGAILRRLDPDNRVQAAIVAYEAGSTRGDAAAPD</sequence>
<organism evidence="2 3">
    <name type="scientific">Nocardia neocaledoniensis</name>
    <dbReference type="NCBI Taxonomy" id="236511"/>
    <lineage>
        <taxon>Bacteria</taxon>
        <taxon>Bacillati</taxon>
        <taxon>Actinomycetota</taxon>
        <taxon>Actinomycetes</taxon>
        <taxon>Mycobacteriales</taxon>
        <taxon>Nocardiaceae</taxon>
        <taxon>Nocardia</taxon>
    </lineage>
</organism>
<protein>
    <submittedName>
        <fullName evidence="2">Regulatory LuxR family protein</fullName>
    </submittedName>
</protein>
<dbReference type="InterPro" id="IPR036388">
    <property type="entry name" value="WH-like_DNA-bd_sf"/>
</dbReference>
<dbReference type="AlphaFoldDB" id="A0A317N642"/>
<dbReference type="Pfam" id="PF00196">
    <property type="entry name" value="GerE"/>
    <property type="match status" value="1"/>
</dbReference>
<reference evidence="2 3" key="1">
    <citation type="submission" date="2018-05" db="EMBL/GenBank/DDBJ databases">
        <title>Genomic Encyclopedia of Type Strains, Phase IV (KMG-IV): sequencing the most valuable type-strain genomes for metagenomic binning, comparative biology and taxonomic classification.</title>
        <authorList>
            <person name="Goeker M."/>
        </authorList>
    </citation>
    <scope>NUCLEOTIDE SEQUENCE [LARGE SCALE GENOMIC DNA]</scope>
    <source>
        <strain evidence="2 3">DSM 44717</strain>
    </source>
</reference>
<evidence type="ECO:0000259" key="1">
    <source>
        <dbReference type="SMART" id="SM00421"/>
    </source>
</evidence>
<keyword evidence="3" id="KW-1185">Reference proteome</keyword>
<gene>
    <name evidence="2" type="ORF">DFR69_112176</name>
</gene>
<dbReference type="Gene3D" id="1.10.10.10">
    <property type="entry name" value="Winged helix-like DNA-binding domain superfamily/Winged helix DNA-binding domain"/>
    <property type="match status" value="1"/>
</dbReference>
<dbReference type="InterPro" id="IPR000792">
    <property type="entry name" value="Tscrpt_reg_LuxR_C"/>
</dbReference>
<feature type="domain" description="HTH luxR-type" evidence="1">
    <location>
        <begin position="3"/>
        <end position="54"/>
    </location>
</feature>
<dbReference type="EMBL" id="QGTL01000012">
    <property type="protein sequence ID" value="PWV70756.1"/>
    <property type="molecule type" value="Genomic_DNA"/>
</dbReference>
<evidence type="ECO:0000313" key="2">
    <source>
        <dbReference type="EMBL" id="PWV70756.1"/>
    </source>
</evidence>
<accession>A0A317N642</accession>
<dbReference type="SUPFAM" id="SSF46894">
    <property type="entry name" value="C-terminal effector domain of the bipartite response regulators"/>
    <property type="match status" value="1"/>
</dbReference>
<name>A0A317N642_9NOCA</name>
<proteinExistence type="predicted"/>
<dbReference type="Proteomes" id="UP000246410">
    <property type="component" value="Unassembled WGS sequence"/>
</dbReference>
<dbReference type="GO" id="GO:0003677">
    <property type="term" value="F:DNA binding"/>
    <property type="evidence" value="ECO:0007669"/>
    <property type="project" value="InterPro"/>
</dbReference>
<dbReference type="GO" id="GO:0006355">
    <property type="term" value="P:regulation of DNA-templated transcription"/>
    <property type="evidence" value="ECO:0007669"/>
    <property type="project" value="InterPro"/>
</dbReference>
<dbReference type="InterPro" id="IPR016032">
    <property type="entry name" value="Sig_transdc_resp-reg_C-effctor"/>
</dbReference>
<dbReference type="RefSeq" id="WP_110040485.1">
    <property type="nucleotide sequence ID" value="NZ_QGTL01000012.1"/>
</dbReference>
<dbReference type="SMART" id="SM00421">
    <property type="entry name" value="HTH_LUXR"/>
    <property type="match status" value="1"/>
</dbReference>
<evidence type="ECO:0000313" key="3">
    <source>
        <dbReference type="Proteomes" id="UP000246410"/>
    </source>
</evidence>
<comment type="caution">
    <text evidence="2">The sequence shown here is derived from an EMBL/GenBank/DDBJ whole genome shotgun (WGS) entry which is preliminary data.</text>
</comment>